<evidence type="ECO:0000313" key="4">
    <source>
        <dbReference type="Proteomes" id="UP000521227"/>
    </source>
</evidence>
<dbReference type="Proteomes" id="UP000521227">
    <property type="component" value="Unassembled WGS sequence"/>
</dbReference>
<dbReference type="AlphaFoldDB" id="A0A4U6BQD7"/>
<reference evidence="1 4" key="2">
    <citation type="submission" date="2020-08" db="EMBL/GenBank/DDBJ databases">
        <title>Genomic Encyclopedia of Type Strains, Phase IV (KMG-IV): sequencing the most valuable type-strain genomes for metagenomic binning, comparative biology and taxonomic classification.</title>
        <authorList>
            <person name="Goeker M."/>
        </authorList>
    </citation>
    <scope>NUCLEOTIDE SEQUENCE [LARGE SCALE GENOMIC DNA]</scope>
    <source>
        <strain evidence="1 4">DSM 17498</strain>
    </source>
</reference>
<gene>
    <name evidence="1" type="ORF">HNQ36_001848</name>
    <name evidence="2" type="ORF">YH63_015125</name>
</gene>
<evidence type="ECO:0000313" key="2">
    <source>
        <dbReference type="EMBL" id="TKT72652.1"/>
    </source>
</evidence>
<organism evidence="2 3">
    <name type="scientific">Afipia massiliensis</name>
    <dbReference type="NCBI Taxonomy" id="211460"/>
    <lineage>
        <taxon>Bacteria</taxon>
        <taxon>Pseudomonadati</taxon>
        <taxon>Pseudomonadota</taxon>
        <taxon>Alphaproteobacteria</taxon>
        <taxon>Hyphomicrobiales</taxon>
        <taxon>Nitrobacteraceae</taxon>
        <taxon>Afipia</taxon>
    </lineage>
</organism>
<evidence type="ECO:0000313" key="3">
    <source>
        <dbReference type="Proteomes" id="UP000034832"/>
    </source>
</evidence>
<sequence length="69" mass="7531">MSLAKPHDDRYENALDDVIAQCGGDTRGALMALLAANEYLEAQLNTLHAAIENGEVPLRSEKVPRNLLN</sequence>
<dbReference type="EMBL" id="JACHIJ010000002">
    <property type="protein sequence ID" value="MBB5051894.1"/>
    <property type="molecule type" value="Genomic_DNA"/>
</dbReference>
<comment type="caution">
    <text evidence="2">The sequence shown here is derived from an EMBL/GenBank/DDBJ whole genome shotgun (WGS) entry which is preliminary data.</text>
</comment>
<dbReference type="STRING" id="211460.YH63_03885"/>
<reference evidence="2 3" key="1">
    <citation type="submission" date="2019-04" db="EMBL/GenBank/DDBJ databases">
        <title>Whole genome sequencing of cave bacteria.</title>
        <authorList>
            <person name="Gan H.M."/>
            <person name="Barton H."/>
            <person name="Savka M.A."/>
        </authorList>
    </citation>
    <scope>NUCLEOTIDE SEQUENCE [LARGE SCALE GENOMIC DNA]</scope>
    <source>
        <strain evidence="2 3">LC387</strain>
    </source>
</reference>
<dbReference type="OrthoDB" id="8127772at2"/>
<name>A0A4U6BQD7_9BRAD</name>
<dbReference type="Proteomes" id="UP000034832">
    <property type="component" value="Unassembled WGS sequence"/>
</dbReference>
<proteinExistence type="predicted"/>
<keyword evidence="3" id="KW-1185">Reference proteome</keyword>
<dbReference type="RefSeq" id="WP_046826877.1">
    <property type="nucleotide sequence ID" value="NZ_JACHIJ010000002.1"/>
</dbReference>
<evidence type="ECO:0000313" key="1">
    <source>
        <dbReference type="EMBL" id="MBB5051894.1"/>
    </source>
</evidence>
<dbReference type="EMBL" id="LBIA02000001">
    <property type="protein sequence ID" value="TKT72652.1"/>
    <property type="molecule type" value="Genomic_DNA"/>
</dbReference>
<protein>
    <submittedName>
        <fullName evidence="2">Uncharacterized protein</fullName>
    </submittedName>
</protein>
<accession>A0A4U6BQD7</accession>